<accession>A0A6G1DCP7</accession>
<proteinExistence type="predicted"/>
<evidence type="ECO:0000313" key="2">
    <source>
        <dbReference type="EMBL" id="KAF0910159.1"/>
    </source>
</evidence>
<evidence type="ECO:0000256" key="1">
    <source>
        <dbReference type="SAM" id="MobiDB-lite"/>
    </source>
</evidence>
<dbReference type="AlphaFoldDB" id="A0A6G1DCP7"/>
<keyword evidence="3" id="KW-1185">Reference proteome</keyword>
<organism evidence="2 3">
    <name type="scientific">Oryza meyeriana var. granulata</name>
    <dbReference type="NCBI Taxonomy" id="110450"/>
    <lineage>
        <taxon>Eukaryota</taxon>
        <taxon>Viridiplantae</taxon>
        <taxon>Streptophyta</taxon>
        <taxon>Embryophyta</taxon>
        <taxon>Tracheophyta</taxon>
        <taxon>Spermatophyta</taxon>
        <taxon>Magnoliopsida</taxon>
        <taxon>Liliopsida</taxon>
        <taxon>Poales</taxon>
        <taxon>Poaceae</taxon>
        <taxon>BOP clade</taxon>
        <taxon>Oryzoideae</taxon>
        <taxon>Oryzeae</taxon>
        <taxon>Oryzinae</taxon>
        <taxon>Oryza</taxon>
        <taxon>Oryza meyeriana</taxon>
    </lineage>
</organism>
<gene>
    <name evidence="2" type="ORF">E2562_001373</name>
</gene>
<feature type="region of interest" description="Disordered" evidence="1">
    <location>
        <begin position="34"/>
        <end position="62"/>
    </location>
</feature>
<reference evidence="2 3" key="1">
    <citation type="submission" date="2019-11" db="EMBL/GenBank/DDBJ databases">
        <title>Whole genome sequence of Oryza granulata.</title>
        <authorList>
            <person name="Li W."/>
        </authorList>
    </citation>
    <scope>NUCLEOTIDE SEQUENCE [LARGE SCALE GENOMIC DNA]</scope>
    <source>
        <strain evidence="3">cv. Menghai</strain>
        <tissue evidence="2">Leaf</tissue>
    </source>
</reference>
<protein>
    <submittedName>
        <fullName evidence="2">Uncharacterized protein</fullName>
    </submittedName>
</protein>
<feature type="compositionally biased region" description="Low complexity" evidence="1">
    <location>
        <begin position="35"/>
        <end position="46"/>
    </location>
</feature>
<comment type="caution">
    <text evidence="2">The sequence shown here is derived from an EMBL/GenBank/DDBJ whole genome shotgun (WGS) entry which is preliminary data.</text>
</comment>
<dbReference type="Proteomes" id="UP000479710">
    <property type="component" value="Unassembled WGS sequence"/>
</dbReference>
<sequence>MAKPPSAVSDHGSLPPDRLKLLTDTARRLHLPFTSSAASGSYRSSRPTPRVPCHRHSRSELENRLCSSLPRYPVLDSLYEQKHSAQPFIPSKQTAQPNNTS</sequence>
<name>A0A6G1DCP7_9ORYZ</name>
<evidence type="ECO:0000313" key="3">
    <source>
        <dbReference type="Proteomes" id="UP000479710"/>
    </source>
</evidence>
<dbReference type="EMBL" id="SPHZ02000006">
    <property type="protein sequence ID" value="KAF0910159.1"/>
    <property type="molecule type" value="Genomic_DNA"/>
</dbReference>